<evidence type="ECO:0000256" key="1">
    <source>
        <dbReference type="ARBA" id="ARBA00022723"/>
    </source>
</evidence>
<protein>
    <recommendedName>
        <fullName evidence="5">C2H2-type domain-containing protein</fullName>
    </recommendedName>
</protein>
<dbReference type="GO" id="GO:0005634">
    <property type="term" value="C:nucleus"/>
    <property type="evidence" value="ECO:0007669"/>
    <property type="project" value="TreeGrafter"/>
</dbReference>
<dbReference type="GO" id="GO:0045944">
    <property type="term" value="P:positive regulation of transcription by RNA polymerase II"/>
    <property type="evidence" value="ECO:0007669"/>
    <property type="project" value="TreeGrafter"/>
</dbReference>
<sequence length="440" mass="50742">MDQNAQMNLHLSFVVRMLHRAKNTEHENVSSVSQMESSTPIVQKSTARKSTSVLLTNKPLSSSVSQNSIENFKIPQNLPKSIKSETNPVDVVQISKNYENESAIPMISIPTDLIFKKNENEEHGKEILLSAEFTTKKIRPWLSNSSHRKVLKNCEEMLSNGNCLAATFKCMGSTCSYFTNEPSIFSRHLEFHAKHTEHDLVNFQKCCYCNYENLSSKELINHIINIHGANRYQCPYCFYRSYDVHIFTHLKYFHNSKSEIAIECKPLKTINVNDNMKKVWTDFIKICRSISCFVCKSKFYNIKNFSMHIDQHKTIPSFKCIKCTQEVIKEQIITHLKTCHGFGNINCAFCNFATDSLETIKQHLTNHHPNSLLYYYDRSTETSNSHNIQPESKEEVSKVLILKQLTSYINNKDSYIKAFTNKILLDNIENVGKGFDLKTE</sequence>
<keyword evidence="4" id="KW-0862">Zinc</keyword>
<feature type="domain" description="C2H2-type" evidence="5">
    <location>
        <begin position="290"/>
        <end position="312"/>
    </location>
</feature>
<dbReference type="GO" id="GO:0008270">
    <property type="term" value="F:zinc ion binding"/>
    <property type="evidence" value="ECO:0007669"/>
    <property type="project" value="UniProtKB-KW"/>
</dbReference>
<keyword evidence="2" id="KW-0677">Repeat</keyword>
<dbReference type="InterPro" id="IPR050688">
    <property type="entry name" value="Zinc_finger/UBP_domain"/>
</dbReference>
<dbReference type="EMBL" id="JADBJN010000001">
    <property type="protein sequence ID" value="KAG5682308.1"/>
    <property type="molecule type" value="Genomic_DNA"/>
</dbReference>
<evidence type="ECO:0000259" key="5">
    <source>
        <dbReference type="SMART" id="SM00355"/>
    </source>
</evidence>
<dbReference type="SMART" id="SM00355">
    <property type="entry name" value="ZnF_C2H2"/>
    <property type="match status" value="6"/>
</dbReference>
<feature type="domain" description="C2H2-type" evidence="5">
    <location>
        <begin position="318"/>
        <end position="340"/>
    </location>
</feature>
<feature type="domain" description="C2H2-type" evidence="5">
    <location>
        <begin position="232"/>
        <end position="254"/>
    </location>
</feature>
<dbReference type="OrthoDB" id="7743431at2759"/>
<keyword evidence="3" id="KW-0863">Zinc-finger</keyword>
<dbReference type="InterPro" id="IPR013087">
    <property type="entry name" value="Znf_C2H2_type"/>
</dbReference>
<evidence type="ECO:0000256" key="3">
    <source>
        <dbReference type="ARBA" id="ARBA00022771"/>
    </source>
</evidence>
<feature type="domain" description="C2H2-type" evidence="5">
    <location>
        <begin position="204"/>
        <end position="227"/>
    </location>
</feature>
<accession>A0A9J6CJZ2</accession>
<feature type="domain" description="C2H2-type" evidence="5">
    <location>
        <begin position="168"/>
        <end position="192"/>
    </location>
</feature>
<organism evidence="6 7">
    <name type="scientific">Polypedilum vanderplanki</name>
    <name type="common">Sleeping chironomid midge</name>
    <dbReference type="NCBI Taxonomy" id="319348"/>
    <lineage>
        <taxon>Eukaryota</taxon>
        <taxon>Metazoa</taxon>
        <taxon>Ecdysozoa</taxon>
        <taxon>Arthropoda</taxon>
        <taxon>Hexapoda</taxon>
        <taxon>Insecta</taxon>
        <taxon>Pterygota</taxon>
        <taxon>Neoptera</taxon>
        <taxon>Endopterygota</taxon>
        <taxon>Diptera</taxon>
        <taxon>Nematocera</taxon>
        <taxon>Chironomoidea</taxon>
        <taxon>Chironomidae</taxon>
        <taxon>Chironominae</taxon>
        <taxon>Polypedilum</taxon>
        <taxon>Polypedilum</taxon>
    </lineage>
</organism>
<proteinExistence type="predicted"/>
<keyword evidence="1" id="KW-0479">Metal-binding</keyword>
<evidence type="ECO:0000256" key="2">
    <source>
        <dbReference type="ARBA" id="ARBA00022737"/>
    </source>
</evidence>
<comment type="caution">
    <text evidence="6">The sequence shown here is derived from an EMBL/GenBank/DDBJ whole genome shotgun (WGS) entry which is preliminary data.</text>
</comment>
<dbReference type="Proteomes" id="UP001107558">
    <property type="component" value="Chromosome 1"/>
</dbReference>
<feature type="domain" description="C2H2-type" evidence="5">
    <location>
        <begin position="345"/>
        <end position="367"/>
    </location>
</feature>
<evidence type="ECO:0000313" key="7">
    <source>
        <dbReference type="Proteomes" id="UP001107558"/>
    </source>
</evidence>
<evidence type="ECO:0000313" key="6">
    <source>
        <dbReference type="EMBL" id="KAG5682308.1"/>
    </source>
</evidence>
<dbReference type="PANTHER" id="PTHR24403">
    <property type="entry name" value="ZINC FINGER PROTEIN"/>
    <property type="match status" value="1"/>
</dbReference>
<gene>
    <name evidence="6" type="ORF">PVAND_011668</name>
</gene>
<dbReference type="PANTHER" id="PTHR24403:SF67">
    <property type="entry name" value="FI01116P-RELATED"/>
    <property type="match status" value="1"/>
</dbReference>
<dbReference type="AlphaFoldDB" id="A0A9J6CJZ2"/>
<keyword evidence="7" id="KW-1185">Reference proteome</keyword>
<evidence type="ECO:0000256" key="4">
    <source>
        <dbReference type="ARBA" id="ARBA00022833"/>
    </source>
</evidence>
<name>A0A9J6CJZ2_POLVA</name>
<reference evidence="6" key="1">
    <citation type="submission" date="2021-03" db="EMBL/GenBank/DDBJ databases">
        <title>Chromosome level genome of the anhydrobiotic midge Polypedilum vanderplanki.</title>
        <authorList>
            <person name="Yoshida Y."/>
            <person name="Kikawada T."/>
            <person name="Gusev O."/>
        </authorList>
    </citation>
    <scope>NUCLEOTIDE SEQUENCE</scope>
    <source>
        <strain evidence="6">NIAS01</strain>
        <tissue evidence="6">Whole body or cell culture</tissue>
    </source>
</reference>